<feature type="transmembrane region" description="Helical" evidence="7">
    <location>
        <begin position="50"/>
        <end position="70"/>
    </location>
</feature>
<dbReference type="OrthoDB" id="102453at2"/>
<evidence type="ECO:0000256" key="5">
    <source>
        <dbReference type="ARBA" id="ARBA00022989"/>
    </source>
</evidence>
<dbReference type="InterPro" id="IPR003688">
    <property type="entry name" value="TraG/VirD4"/>
</dbReference>
<evidence type="ECO:0000313" key="9">
    <source>
        <dbReference type="Proteomes" id="UP000294850"/>
    </source>
</evidence>
<organism evidence="8 9">
    <name type="scientific">Dyadobacter psychrotolerans</name>
    <dbReference type="NCBI Taxonomy" id="2541721"/>
    <lineage>
        <taxon>Bacteria</taxon>
        <taxon>Pseudomonadati</taxon>
        <taxon>Bacteroidota</taxon>
        <taxon>Cytophagia</taxon>
        <taxon>Cytophagales</taxon>
        <taxon>Spirosomataceae</taxon>
        <taxon>Dyadobacter</taxon>
    </lineage>
</organism>
<comment type="subcellular location">
    <subcellularLocation>
        <location evidence="1">Cell membrane</location>
        <topology evidence="1">Multi-pass membrane protein</topology>
    </subcellularLocation>
</comment>
<accession>A0A4R5DEC4</accession>
<evidence type="ECO:0000256" key="3">
    <source>
        <dbReference type="ARBA" id="ARBA00022475"/>
    </source>
</evidence>
<comment type="similarity">
    <text evidence="2">Belongs to the VirD4/TraG family.</text>
</comment>
<dbReference type="Proteomes" id="UP000294850">
    <property type="component" value="Unassembled WGS sequence"/>
</dbReference>
<feature type="transmembrane region" description="Helical" evidence="7">
    <location>
        <begin position="91"/>
        <end position="112"/>
    </location>
</feature>
<keyword evidence="6 7" id="KW-0472">Membrane</keyword>
<dbReference type="PANTHER" id="PTHR37937">
    <property type="entry name" value="CONJUGATIVE TRANSFER: DNA TRANSPORT"/>
    <property type="match status" value="1"/>
</dbReference>
<proteinExistence type="inferred from homology"/>
<keyword evidence="5 7" id="KW-1133">Transmembrane helix</keyword>
<dbReference type="InterPro" id="IPR027417">
    <property type="entry name" value="P-loop_NTPase"/>
</dbReference>
<dbReference type="SUPFAM" id="SSF52540">
    <property type="entry name" value="P-loop containing nucleoside triphosphate hydrolases"/>
    <property type="match status" value="1"/>
</dbReference>
<dbReference type="InterPro" id="IPR051539">
    <property type="entry name" value="T4SS-coupling_protein"/>
</dbReference>
<protein>
    <submittedName>
        <fullName evidence="8">Type IV secretory system conjugative DNA transfer family protein</fullName>
    </submittedName>
</protein>
<keyword evidence="3" id="KW-1003">Cell membrane</keyword>
<evidence type="ECO:0000256" key="6">
    <source>
        <dbReference type="ARBA" id="ARBA00023136"/>
    </source>
</evidence>
<feature type="transmembrane region" description="Helical" evidence="7">
    <location>
        <begin position="9"/>
        <end position="30"/>
    </location>
</feature>
<keyword evidence="4 7" id="KW-0812">Transmembrane</keyword>
<dbReference type="PANTHER" id="PTHR37937:SF1">
    <property type="entry name" value="CONJUGATIVE TRANSFER: DNA TRANSPORT"/>
    <property type="match status" value="1"/>
</dbReference>
<evidence type="ECO:0000256" key="7">
    <source>
        <dbReference type="SAM" id="Phobius"/>
    </source>
</evidence>
<evidence type="ECO:0000313" key="8">
    <source>
        <dbReference type="EMBL" id="TDE08663.1"/>
    </source>
</evidence>
<dbReference type="CDD" id="cd01127">
    <property type="entry name" value="TrwB_TraG_TraD_VirD4"/>
    <property type="match status" value="1"/>
</dbReference>
<dbReference type="AlphaFoldDB" id="A0A4R5DEC4"/>
<dbReference type="RefSeq" id="WP_131962633.1">
    <property type="nucleotide sequence ID" value="NZ_SMFL01000024.1"/>
</dbReference>
<reference evidence="8 9" key="1">
    <citation type="submission" date="2019-03" db="EMBL/GenBank/DDBJ databases">
        <title>Dyadobacter AR-3-6 sp. nov., isolated from arctic soil.</title>
        <authorList>
            <person name="Chaudhary D.K."/>
        </authorList>
    </citation>
    <scope>NUCLEOTIDE SEQUENCE [LARGE SCALE GENOMIC DNA]</scope>
    <source>
        <strain evidence="8 9">AR-3-6</strain>
    </source>
</reference>
<evidence type="ECO:0000256" key="4">
    <source>
        <dbReference type="ARBA" id="ARBA00022692"/>
    </source>
</evidence>
<evidence type="ECO:0000256" key="1">
    <source>
        <dbReference type="ARBA" id="ARBA00004651"/>
    </source>
</evidence>
<evidence type="ECO:0000256" key="2">
    <source>
        <dbReference type="ARBA" id="ARBA00008806"/>
    </source>
</evidence>
<comment type="caution">
    <text evidence="8">The sequence shown here is derived from an EMBL/GenBank/DDBJ whole genome shotgun (WGS) entry which is preliminary data.</text>
</comment>
<gene>
    <name evidence="8" type="ORF">E0F88_32045</name>
</gene>
<name>A0A4R5DEC4_9BACT</name>
<dbReference type="EMBL" id="SMFL01000024">
    <property type="protein sequence ID" value="TDE08663.1"/>
    <property type="molecule type" value="Genomic_DNA"/>
</dbReference>
<dbReference type="GO" id="GO:0005886">
    <property type="term" value="C:plasma membrane"/>
    <property type="evidence" value="ECO:0007669"/>
    <property type="project" value="UniProtKB-SubCell"/>
</dbReference>
<dbReference type="Gene3D" id="3.40.50.300">
    <property type="entry name" value="P-loop containing nucleotide triphosphate hydrolases"/>
    <property type="match status" value="1"/>
</dbReference>
<keyword evidence="9" id="KW-1185">Reference proteome</keyword>
<sequence>MENSKRNQMLIFGVTLILFLALIGEYWLSITTEAGGSGLLRSVITGYSRIGTIIRILFVLFYFLCFYVVDQSVEGKLKWKKEVRSSFVERYKYYGISAFIIGGAILGTIENFIFFELFYPLALAMVLFGGYLVGNLLRPSYLKYDIIKTDTSPLRNQYSFNIPSTDNRFLNIPNPFRGIFMMAGSGSGKSVIAEWVIKQAAEKRYCGIIYDYKFPTLTDFAYTQYKDQDEIDFKIINFTDLSRTNRINPIKPSYISHNSFAAVCSQALISNLAPETIENKDYWIRSSACIVTAMMIYLRNNHPAFCTIPHIMHIILGHKYSDVIRLIETDYDASMYMRTVLTAYESKAEGQLSGVFGTLQSILPTVTTPEACYVLSGDDFGLDLNDVDKPVCLCLGTQHKLNSVISPLLSLVVTMSLNRMNEPDKQHAIVLLDEAPQMYIPNLADIPATSRSNKICVFYIAQDYVQMVAQYGETEAKKIIANLNNQIYGRSSEEGSIKRIINLFGDREEANRSQNRNISSHSEMFSFGKSNIGSGENMSVQRKSLLRSEDITGLKSGEVLGFTVDAENPEFFLRVKFEENAVIEHVPEFNLDYDVQVCYERIKAEAHGIVKGLIPPRHTFKIVNDIAELVVI</sequence>
<dbReference type="Pfam" id="PF02534">
    <property type="entry name" value="T4SS-DNA_transf"/>
    <property type="match status" value="1"/>
</dbReference>